<gene>
    <name evidence="2" type="ORF">GCM10012278_25860</name>
</gene>
<dbReference type="Proteomes" id="UP000660745">
    <property type="component" value="Unassembled WGS sequence"/>
</dbReference>
<protein>
    <recommendedName>
        <fullName evidence="4">Peptidase inhibitor family I36 protein</fullName>
    </recommendedName>
</protein>
<dbReference type="AlphaFoldDB" id="A0A918A2Z0"/>
<keyword evidence="1" id="KW-0732">Signal</keyword>
<reference evidence="2" key="2">
    <citation type="submission" date="2020-09" db="EMBL/GenBank/DDBJ databases">
        <authorList>
            <person name="Sun Q."/>
            <person name="Zhou Y."/>
        </authorList>
    </citation>
    <scope>NUCLEOTIDE SEQUENCE</scope>
    <source>
        <strain evidence="2">CGMCC 4.7430</strain>
    </source>
</reference>
<dbReference type="RefSeq" id="WP_189138758.1">
    <property type="nucleotide sequence ID" value="NZ_BMNK01000003.1"/>
</dbReference>
<feature type="chain" id="PRO_5038853965" description="Peptidase inhibitor family I36 protein" evidence="1">
    <location>
        <begin position="32"/>
        <end position="117"/>
    </location>
</feature>
<evidence type="ECO:0008006" key="4">
    <source>
        <dbReference type="Google" id="ProtNLM"/>
    </source>
</evidence>
<proteinExistence type="predicted"/>
<reference evidence="2" key="1">
    <citation type="journal article" date="2014" name="Int. J. Syst. Evol. Microbiol.">
        <title>Complete genome sequence of Corynebacterium casei LMG S-19264T (=DSM 44701T), isolated from a smear-ripened cheese.</title>
        <authorList>
            <consortium name="US DOE Joint Genome Institute (JGI-PGF)"/>
            <person name="Walter F."/>
            <person name="Albersmeier A."/>
            <person name="Kalinowski J."/>
            <person name="Ruckert C."/>
        </authorList>
    </citation>
    <scope>NUCLEOTIDE SEQUENCE</scope>
    <source>
        <strain evidence="2">CGMCC 4.7430</strain>
    </source>
</reference>
<evidence type="ECO:0000313" key="3">
    <source>
        <dbReference type="Proteomes" id="UP000660745"/>
    </source>
</evidence>
<keyword evidence="3" id="KW-1185">Reference proteome</keyword>
<sequence>MRVRRLMATLGSAAMVSAAVLAGASAASADAADLEACQAQKAVCFFANGVEGEPASYPGAPTTCTVLPFTVHTEFNFSTKAIQVYRTTDCTGHALTFPANDFHTFNGFDGRSFKAAS</sequence>
<accession>A0A918A2Z0</accession>
<dbReference type="EMBL" id="BMNK01000003">
    <property type="protein sequence ID" value="GGP05615.1"/>
    <property type="molecule type" value="Genomic_DNA"/>
</dbReference>
<comment type="caution">
    <text evidence="2">The sequence shown here is derived from an EMBL/GenBank/DDBJ whole genome shotgun (WGS) entry which is preliminary data.</text>
</comment>
<feature type="signal peptide" evidence="1">
    <location>
        <begin position="1"/>
        <end position="31"/>
    </location>
</feature>
<evidence type="ECO:0000313" key="2">
    <source>
        <dbReference type="EMBL" id="GGP05615.1"/>
    </source>
</evidence>
<name>A0A918A2Z0_9ACTN</name>
<organism evidence="2 3">
    <name type="scientific">Nonomuraea glycinis</name>
    <dbReference type="NCBI Taxonomy" id="2047744"/>
    <lineage>
        <taxon>Bacteria</taxon>
        <taxon>Bacillati</taxon>
        <taxon>Actinomycetota</taxon>
        <taxon>Actinomycetes</taxon>
        <taxon>Streptosporangiales</taxon>
        <taxon>Streptosporangiaceae</taxon>
        <taxon>Nonomuraea</taxon>
    </lineage>
</organism>
<evidence type="ECO:0000256" key="1">
    <source>
        <dbReference type="SAM" id="SignalP"/>
    </source>
</evidence>